<evidence type="ECO:0000313" key="2">
    <source>
        <dbReference type="Proteomes" id="UP000231025"/>
    </source>
</evidence>
<dbReference type="InterPro" id="IPR012657">
    <property type="entry name" value="23S_rRNA-intervening_sequence"/>
</dbReference>
<reference evidence="1 2" key="1">
    <citation type="submission" date="2017-09" db="EMBL/GenBank/DDBJ databases">
        <title>Depth-based differentiation of microbial function through sediment-hosted aquifers and enrichment of novel symbionts in the deep terrestrial subsurface.</title>
        <authorList>
            <person name="Probst A.J."/>
            <person name="Ladd B."/>
            <person name="Jarett J.K."/>
            <person name="Geller-Mcgrath D.E."/>
            <person name="Sieber C.M."/>
            <person name="Emerson J.B."/>
            <person name="Anantharaman K."/>
            <person name="Thomas B.C."/>
            <person name="Malmstrom R."/>
            <person name="Stieglmeier M."/>
            <person name="Klingl A."/>
            <person name="Woyke T."/>
            <person name="Ryan C.M."/>
            <person name="Banfield J.F."/>
        </authorList>
    </citation>
    <scope>NUCLEOTIDE SEQUENCE [LARGE SCALE GENOMIC DNA]</scope>
    <source>
        <strain evidence="1">CG23_combo_of_CG06-09_8_20_14_all_35_49</strain>
    </source>
</reference>
<dbReference type="PANTHER" id="PTHR38471">
    <property type="entry name" value="FOUR HELIX BUNDLE PROTEIN"/>
    <property type="match status" value="1"/>
</dbReference>
<dbReference type="NCBIfam" id="TIGR02436">
    <property type="entry name" value="four helix bundle protein"/>
    <property type="match status" value="1"/>
</dbReference>
<proteinExistence type="predicted"/>
<name>A0A2G9Y7Y3_9BACT</name>
<sequence>MYDLTSKKEFSHDFELKNQIKGAAISISSNIVEGFEKNNNNEFIRFLKIAKGSAGEVRSQLYLALNVKQITNEEFKKAHDDILTLLSRIGSLIKYLETQRKLGHFKTR</sequence>
<dbReference type="Proteomes" id="UP000231025">
    <property type="component" value="Unassembled WGS sequence"/>
</dbReference>
<dbReference type="Pfam" id="PF05635">
    <property type="entry name" value="23S_rRNA_IVP"/>
    <property type="match status" value="1"/>
</dbReference>
<dbReference type="SUPFAM" id="SSF158446">
    <property type="entry name" value="IVS-encoded protein-like"/>
    <property type="match status" value="1"/>
</dbReference>
<protein>
    <submittedName>
        <fullName evidence="1">Four helix bundle protein</fullName>
    </submittedName>
</protein>
<comment type="caution">
    <text evidence="1">The sequence shown here is derived from an EMBL/GenBank/DDBJ whole genome shotgun (WGS) entry which is preliminary data.</text>
</comment>
<accession>A0A2G9Y7Y3</accession>
<dbReference type="PANTHER" id="PTHR38471:SF2">
    <property type="entry name" value="FOUR HELIX BUNDLE PROTEIN"/>
    <property type="match status" value="1"/>
</dbReference>
<dbReference type="InterPro" id="IPR036583">
    <property type="entry name" value="23S_rRNA_IVS_sf"/>
</dbReference>
<organism evidence="1 2">
    <name type="scientific">Candidatus Roizmanbacteria bacterium CG23_combo_of_CG06-09_8_20_14_all_35_49</name>
    <dbReference type="NCBI Taxonomy" id="1974863"/>
    <lineage>
        <taxon>Bacteria</taxon>
        <taxon>Candidatus Roizmaniibacteriota</taxon>
    </lineage>
</organism>
<gene>
    <name evidence="1" type="ORF">COX47_00405</name>
</gene>
<evidence type="ECO:0000313" key="1">
    <source>
        <dbReference type="EMBL" id="PIP15316.1"/>
    </source>
</evidence>
<dbReference type="Gene3D" id="1.20.1440.60">
    <property type="entry name" value="23S rRNA-intervening sequence"/>
    <property type="match status" value="1"/>
</dbReference>
<dbReference type="AlphaFoldDB" id="A0A2G9Y7Y3"/>
<dbReference type="CDD" id="cd16377">
    <property type="entry name" value="23S_rRNA_IVP_like"/>
    <property type="match status" value="1"/>
</dbReference>
<dbReference type="EMBL" id="PCRE01000007">
    <property type="protein sequence ID" value="PIP15316.1"/>
    <property type="molecule type" value="Genomic_DNA"/>
</dbReference>